<keyword evidence="3" id="KW-1185">Reference proteome</keyword>
<accession>A0A1I4Z7P2</accession>
<reference evidence="3" key="1">
    <citation type="submission" date="2016-10" db="EMBL/GenBank/DDBJ databases">
        <authorList>
            <person name="Varghese N."/>
            <person name="Submissions S."/>
        </authorList>
    </citation>
    <scope>NUCLEOTIDE SEQUENCE [LARGE SCALE GENOMIC DNA]</scope>
    <source>
        <strain evidence="3">DSM 23925</strain>
    </source>
</reference>
<dbReference type="PROSITE" id="PS50005">
    <property type="entry name" value="TPR"/>
    <property type="match status" value="1"/>
</dbReference>
<dbReference type="AlphaFoldDB" id="A0A1I4Z7P2"/>
<evidence type="ECO:0000313" key="3">
    <source>
        <dbReference type="Proteomes" id="UP000198705"/>
    </source>
</evidence>
<dbReference type="STRING" id="649333.SAMN04487989_101594"/>
<organism evidence="2 3">
    <name type="scientific">Bizionia echini</name>
    <dbReference type="NCBI Taxonomy" id="649333"/>
    <lineage>
        <taxon>Bacteria</taxon>
        <taxon>Pseudomonadati</taxon>
        <taxon>Bacteroidota</taxon>
        <taxon>Flavobacteriia</taxon>
        <taxon>Flavobacteriales</taxon>
        <taxon>Flavobacteriaceae</taxon>
        <taxon>Bizionia</taxon>
    </lineage>
</organism>
<dbReference type="SMART" id="SM00028">
    <property type="entry name" value="TPR"/>
    <property type="match status" value="4"/>
</dbReference>
<dbReference type="Proteomes" id="UP000198705">
    <property type="component" value="Unassembled WGS sequence"/>
</dbReference>
<dbReference type="InterPro" id="IPR011990">
    <property type="entry name" value="TPR-like_helical_dom_sf"/>
</dbReference>
<gene>
    <name evidence="2" type="ORF">SAMN04487989_101594</name>
</gene>
<protein>
    <submittedName>
        <fullName evidence="2">Protein involved in gliding motility SprE</fullName>
    </submittedName>
</protein>
<feature type="repeat" description="TPR" evidence="1">
    <location>
        <begin position="308"/>
        <end position="341"/>
    </location>
</feature>
<keyword evidence="1" id="KW-0802">TPR repeat</keyword>
<name>A0A1I4Z7P2_9FLAO</name>
<dbReference type="SUPFAM" id="SSF48452">
    <property type="entry name" value="TPR-like"/>
    <property type="match status" value="2"/>
</dbReference>
<dbReference type="EMBL" id="FOVN01000001">
    <property type="protein sequence ID" value="SFN46302.1"/>
    <property type="molecule type" value="Genomic_DNA"/>
</dbReference>
<evidence type="ECO:0000256" key="1">
    <source>
        <dbReference type="PROSITE-ProRule" id="PRU00339"/>
    </source>
</evidence>
<dbReference type="InterPro" id="IPR019734">
    <property type="entry name" value="TPR_rpt"/>
</dbReference>
<sequence length="853" mass="98472">MKTSFRIIIFLFSISLAFTSCSRKKDSFVSRNMHALSTKYNILYNGYLALESGQKGVNDSYEDNFWEILPIERMQISEEIMLPGQSKNQDFERAEEKAIKAVQKHGMNIGGKEKNPQIDEAYLLLGKARYFDQRFIPALEAFNYILYKYPTSDKINQARIWREKTNIRLDNDDLAITNLKRLMYQVDLEGQDLADATSMLAQAYINTKSLDSAVWQLDVAAQNTKSNDERGRYRFIQAQLYNRLHKTDSANIAFDKVIALNRKTPRPYRIAAYVGKARNFDFTEGDKQALLELLHELKDDRENRPFLSKIYYQIGQYHLKNGSDSLAVEFYNKSLRTNPTDKILVSKDYENLGDIFFDYTEYKIAGAYYDSTMLNMKMNSKPYRIIKRKRDNLEDVIYYEDVAEVNDSILGLVAMSTDERIAYFETYTQDLKLKAEAEQALQEERERTQGLIQVNTNNNFANSNALVKKAGGPANGGASEFYFYNPTTVSYGKNEFIKIWGDRELKDNWRWASINKSKTNEAFNDLVENEQENELYNPEFYVSQIPTDEKVIDSITRERNRAYYQLGLIYKEKFKEYGLSKNKFQTLLSFNPETKLEVPSKYNLYKMYLLEGQHAEAEIAKNDIISNYPDSRYATILKNPESASAKDDSSPESVYEKLYAALENSKYQHVIDETDRYISIFEGEALVPKFELLKARATGRLYGYEAYSKAMNFVAYNYANTEEGAQAQDIVDNLLPKISNSEFVENPDETNYKVVYYFKATDEKAISDFVTKLKKETDQVNVFNLSVSVDVYNPETTFVIIHGLTSKEGALGYAASLEEKKKNKILQQHFAISSTNYATLQIHKNMDAYLAVN</sequence>
<proteinExistence type="predicted"/>
<evidence type="ECO:0000313" key="2">
    <source>
        <dbReference type="EMBL" id="SFN46302.1"/>
    </source>
</evidence>
<dbReference type="Gene3D" id="1.25.40.10">
    <property type="entry name" value="Tetratricopeptide repeat domain"/>
    <property type="match status" value="3"/>
</dbReference>
<dbReference type="PROSITE" id="PS51257">
    <property type="entry name" value="PROKAR_LIPOPROTEIN"/>
    <property type="match status" value="1"/>
</dbReference>